<evidence type="ECO:0000313" key="15">
    <source>
        <dbReference type="EMBL" id="MDN0077187.1"/>
    </source>
</evidence>
<name>A0ABT7XTR0_9NEIS</name>
<evidence type="ECO:0000259" key="13">
    <source>
        <dbReference type="Pfam" id="PF04452"/>
    </source>
</evidence>
<dbReference type="InterPro" id="IPR015947">
    <property type="entry name" value="PUA-like_sf"/>
</dbReference>
<proteinExistence type="inferred from homology"/>
<dbReference type="Pfam" id="PF04452">
    <property type="entry name" value="Methyltrans_RNA"/>
    <property type="match status" value="1"/>
</dbReference>
<comment type="caution">
    <text evidence="15">The sequence shown here is derived from an EMBL/GenBank/DDBJ whole genome shotgun (WGS) entry which is preliminary data.</text>
</comment>
<evidence type="ECO:0000256" key="3">
    <source>
        <dbReference type="ARBA" id="ARBA00012328"/>
    </source>
</evidence>
<keyword evidence="6 12" id="KW-0698">rRNA processing</keyword>
<evidence type="ECO:0000256" key="1">
    <source>
        <dbReference type="ARBA" id="ARBA00004496"/>
    </source>
</evidence>
<evidence type="ECO:0000256" key="5">
    <source>
        <dbReference type="ARBA" id="ARBA00022490"/>
    </source>
</evidence>
<evidence type="ECO:0000256" key="6">
    <source>
        <dbReference type="ARBA" id="ARBA00022552"/>
    </source>
</evidence>
<evidence type="ECO:0000256" key="8">
    <source>
        <dbReference type="ARBA" id="ARBA00022679"/>
    </source>
</evidence>
<dbReference type="EMBL" id="JAUEDK010000056">
    <property type="protein sequence ID" value="MDN0077187.1"/>
    <property type="molecule type" value="Genomic_DNA"/>
</dbReference>
<dbReference type="NCBIfam" id="NF008692">
    <property type="entry name" value="PRK11713.1-5"/>
    <property type="match status" value="1"/>
</dbReference>
<keyword evidence="7 12" id="KW-0489">Methyltransferase</keyword>
<dbReference type="SUPFAM" id="SSF88697">
    <property type="entry name" value="PUA domain-like"/>
    <property type="match status" value="1"/>
</dbReference>
<dbReference type="InterPro" id="IPR006700">
    <property type="entry name" value="RsmE"/>
</dbReference>
<evidence type="ECO:0000313" key="16">
    <source>
        <dbReference type="Proteomes" id="UP001168540"/>
    </source>
</evidence>
<evidence type="ECO:0000256" key="11">
    <source>
        <dbReference type="ARBA" id="ARBA00047944"/>
    </source>
</evidence>
<dbReference type="SUPFAM" id="SSF75217">
    <property type="entry name" value="alpha/beta knot"/>
    <property type="match status" value="1"/>
</dbReference>
<dbReference type="Gene3D" id="3.40.1280.10">
    <property type="match status" value="1"/>
</dbReference>
<protein>
    <recommendedName>
        <fullName evidence="4 12">Ribosomal RNA small subunit methyltransferase E</fullName>
        <ecNumber evidence="3 12">2.1.1.193</ecNumber>
    </recommendedName>
</protein>
<dbReference type="PANTHER" id="PTHR30027:SF3">
    <property type="entry name" value="16S RRNA (URACIL(1498)-N(3))-METHYLTRANSFERASE"/>
    <property type="match status" value="1"/>
</dbReference>
<keyword evidence="8 12" id="KW-0808">Transferase</keyword>
<evidence type="ECO:0000256" key="2">
    <source>
        <dbReference type="ARBA" id="ARBA00005528"/>
    </source>
</evidence>
<comment type="subcellular location">
    <subcellularLocation>
        <location evidence="1 12">Cytoplasm</location>
    </subcellularLocation>
</comment>
<evidence type="ECO:0000259" key="14">
    <source>
        <dbReference type="Pfam" id="PF20260"/>
    </source>
</evidence>
<dbReference type="InterPro" id="IPR046887">
    <property type="entry name" value="RsmE_PUA-like"/>
</dbReference>
<dbReference type="Pfam" id="PF20260">
    <property type="entry name" value="PUA_4"/>
    <property type="match status" value="1"/>
</dbReference>
<comment type="catalytic activity">
    <reaction evidence="11 12">
        <text>uridine(1498) in 16S rRNA + S-adenosyl-L-methionine = N(3)-methyluridine(1498) in 16S rRNA + S-adenosyl-L-homocysteine + H(+)</text>
        <dbReference type="Rhea" id="RHEA:42920"/>
        <dbReference type="Rhea" id="RHEA-COMP:10283"/>
        <dbReference type="Rhea" id="RHEA-COMP:10284"/>
        <dbReference type="ChEBI" id="CHEBI:15378"/>
        <dbReference type="ChEBI" id="CHEBI:57856"/>
        <dbReference type="ChEBI" id="CHEBI:59789"/>
        <dbReference type="ChEBI" id="CHEBI:65315"/>
        <dbReference type="ChEBI" id="CHEBI:74502"/>
        <dbReference type="EC" id="2.1.1.193"/>
    </reaction>
</comment>
<evidence type="ECO:0000256" key="7">
    <source>
        <dbReference type="ARBA" id="ARBA00022603"/>
    </source>
</evidence>
<dbReference type="PIRSF" id="PIRSF015601">
    <property type="entry name" value="MTase_slr0722"/>
    <property type="match status" value="1"/>
</dbReference>
<comment type="similarity">
    <text evidence="2 12">Belongs to the RNA methyltransferase RsmE family.</text>
</comment>
<keyword evidence="16" id="KW-1185">Reference proteome</keyword>
<evidence type="ECO:0000256" key="9">
    <source>
        <dbReference type="ARBA" id="ARBA00022691"/>
    </source>
</evidence>
<dbReference type="CDD" id="cd18084">
    <property type="entry name" value="RsmE-like"/>
    <property type="match status" value="1"/>
</dbReference>
<dbReference type="PANTHER" id="PTHR30027">
    <property type="entry name" value="RIBOSOMAL RNA SMALL SUBUNIT METHYLTRANSFERASE E"/>
    <property type="match status" value="1"/>
</dbReference>
<accession>A0ABT7XTR0</accession>
<feature type="domain" description="Ribosomal RNA small subunit methyltransferase E methyltransferase" evidence="13">
    <location>
        <begin position="72"/>
        <end position="234"/>
    </location>
</feature>
<dbReference type="Proteomes" id="UP001168540">
    <property type="component" value="Unassembled WGS sequence"/>
</dbReference>
<keyword evidence="9 12" id="KW-0949">S-adenosyl-L-methionine</keyword>
<dbReference type="RefSeq" id="WP_289831831.1">
    <property type="nucleotide sequence ID" value="NZ_JAUEDK010000056.1"/>
</dbReference>
<evidence type="ECO:0000256" key="12">
    <source>
        <dbReference type="PIRNR" id="PIRNR015601"/>
    </source>
</evidence>
<dbReference type="InterPro" id="IPR029028">
    <property type="entry name" value="Alpha/beta_knot_MTases"/>
</dbReference>
<keyword evidence="5 12" id="KW-0963">Cytoplasm</keyword>
<evidence type="ECO:0000256" key="10">
    <source>
        <dbReference type="ARBA" id="ARBA00025699"/>
    </source>
</evidence>
<dbReference type="GO" id="GO:0032259">
    <property type="term" value="P:methylation"/>
    <property type="evidence" value="ECO:0007669"/>
    <property type="project" value="UniProtKB-KW"/>
</dbReference>
<dbReference type="Gene3D" id="2.40.240.20">
    <property type="entry name" value="Hypothetical PUA domain-like, domain 1"/>
    <property type="match status" value="1"/>
</dbReference>
<dbReference type="GO" id="GO:0008168">
    <property type="term" value="F:methyltransferase activity"/>
    <property type="evidence" value="ECO:0007669"/>
    <property type="project" value="UniProtKB-KW"/>
</dbReference>
<sequence>MPRFYVDTELHAGQTLALPAEVVRHVQVLRLAAGDALTLFNGDGGEHPATLLELGKRDALVEVDARLDVSRESPLNIGLAQAISSGDRMEFTLQKGVEMGVSVFQPIASARGVVKLSGERADKRVARWQEIVIAACEQCGRNTVPEVRPILTLPQWLADTPEADARLLLSPQGRGRLADLASAPRKLWLMAGPEGGFSDTEEQAAFDAGWAPLTLGPRVLRTETAALAAVAALQTVWGDYAGA</sequence>
<dbReference type="NCBIfam" id="TIGR00046">
    <property type="entry name" value="RsmE family RNA methyltransferase"/>
    <property type="match status" value="1"/>
</dbReference>
<dbReference type="InterPro" id="IPR046886">
    <property type="entry name" value="RsmE_MTase_dom"/>
</dbReference>
<organism evidence="15 16">
    <name type="scientific">Crenobacter oryzisoli</name>
    <dbReference type="NCBI Taxonomy" id="3056844"/>
    <lineage>
        <taxon>Bacteria</taxon>
        <taxon>Pseudomonadati</taxon>
        <taxon>Pseudomonadota</taxon>
        <taxon>Betaproteobacteria</taxon>
        <taxon>Neisseriales</taxon>
        <taxon>Neisseriaceae</taxon>
        <taxon>Crenobacter</taxon>
    </lineage>
</organism>
<reference evidence="15" key="1">
    <citation type="submission" date="2023-06" db="EMBL/GenBank/DDBJ databases">
        <authorList>
            <person name="Zhang S."/>
        </authorList>
    </citation>
    <scope>NUCLEOTIDE SEQUENCE</scope>
    <source>
        <strain evidence="15">SG2303</strain>
    </source>
</reference>
<comment type="function">
    <text evidence="10 12">Specifically methylates the N3 position of the uracil ring of uridine 1498 (m3U1498) in 16S rRNA. Acts on the fully assembled 30S ribosomal subunit.</text>
</comment>
<dbReference type="InterPro" id="IPR029026">
    <property type="entry name" value="tRNA_m1G_MTases_N"/>
</dbReference>
<evidence type="ECO:0000256" key="4">
    <source>
        <dbReference type="ARBA" id="ARBA00013673"/>
    </source>
</evidence>
<feature type="domain" description="Ribosomal RNA small subunit methyltransferase E PUA-like" evidence="14">
    <location>
        <begin position="18"/>
        <end position="63"/>
    </location>
</feature>
<dbReference type="EC" id="2.1.1.193" evidence="3 12"/>
<gene>
    <name evidence="15" type="ORF">QU481_20300</name>
</gene>